<dbReference type="SUPFAM" id="SSF54211">
    <property type="entry name" value="Ribosomal protein S5 domain 2-like"/>
    <property type="match status" value="1"/>
</dbReference>
<dbReference type="HAMAP" id="MF_01898">
    <property type="entry name" value="GyrB"/>
    <property type="match status" value="1"/>
</dbReference>
<dbReference type="SUPFAM" id="SSF55874">
    <property type="entry name" value="ATPase domain of HSP90 chaperone/DNA topoisomerase II/histidine kinase"/>
    <property type="match status" value="1"/>
</dbReference>
<evidence type="ECO:0000256" key="10">
    <source>
        <dbReference type="HAMAP-Rule" id="MF_01898"/>
    </source>
</evidence>
<feature type="binding site" evidence="10">
    <location>
        <position position="505"/>
    </location>
    <ligand>
        <name>Mg(2+)</name>
        <dbReference type="ChEBI" id="CHEBI:18420"/>
        <label>2</label>
    </ligand>
</feature>
<keyword evidence="9 10" id="KW-0413">Isomerase</keyword>
<feature type="site" description="Interaction with DNA" evidence="10">
    <location>
        <position position="456"/>
    </location>
</feature>
<dbReference type="Pfam" id="PF00204">
    <property type="entry name" value="DNA_gyraseB"/>
    <property type="match status" value="1"/>
</dbReference>
<dbReference type="SMART" id="SM00433">
    <property type="entry name" value="TOP2c"/>
    <property type="match status" value="1"/>
</dbReference>
<reference evidence="12 13" key="1">
    <citation type="submission" date="2019-06" db="EMBL/GenBank/DDBJ databases">
        <title>Paenimaribius caenipelagi gen. nov., sp. nov., isolated from a tidal flat.</title>
        <authorList>
            <person name="Yoon J.-H."/>
        </authorList>
    </citation>
    <scope>NUCLEOTIDE SEQUENCE [LARGE SCALE GENOMIC DNA]</scope>
    <source>
        <strain evidence="12 13">JBTF-M29</strain>
    </source>
</reference>
<dbReference type="SUPFAM" id="SSF56719">
    <property type="entry name" value="Type II DNA topoisomerase"/>
    <property type="match status" value="1"/>
</dbReference>
<evidence type="ECO:0000259" key="11">
    <source>
        <dbReference type="PROSITE" id="PS50880"/>
    </source>
</evidence>
<protein>
    <recommendedName>
        <fullName evidence="10">DNA gyrase subunit B</fullName>
        <ecNumber evidence="10">5.6.2.2</ecNumber>
    </recommendedName>
</protein>
<keyword evidence="3 10" id="KW-0479">Metal-binding</keyword>
<dbReference type="Gene3D" id="3.30.565.10">
    <property type="entry name" value="Histidine kinase-like ATPase, C-terminal domain"/>
    <property type="match status" value="1"/>
</dbReference>
<comment type="function">
    <text evidence="10">A type II topoisomerase that negatively supercoils closed circular double-stranded (ds) DNA in an ATP-dependent manner to modulate DNA topology and maintain chromosomes in an underwound state. Negative supercoiling favors strand separation, and DNA replication, transcription, recombination and repair, all of which involve strand separation. Also able to catalyze the interconversion of other topological isomers of dsDNA rings, including catenanes and knotted rings. Type II topoisomerases break and join 2 DNA strands simultaneously in an ATP-dependent manner.</text>
</comment>
<evidence type="ECO:0000256" key="1">
    <source>
        <dbReference type="ARBA" id="ARBA00000185"/>
    </source>
</evidence>
<dbReference type="PANTHER" id="PTHR45866">
    <property type="entry name" value="DNA GYRASE/TOPOISOMERASE SUBUNIT B"/>
    <property type="match status" value="1"/>
</dbReference>
<dbReference type="GO" id="GO:0005524">
    <property type="term" value="F:ATP binding"/>
    <property type="evidence" value="ECO:0007669"/>
    <property type="project" value="UniProtKB-UniRule"/>
</dbReference>
<evidence type="ECO:0000256" key="8">
    <source>
        <dbReference type="ARBA" id="ARBA00023125"/>
    </source>
</evidence>
<keyword evidence="10" id="KW-0963">Cytoplasm</keyword>
<evidence type="ECO:0000256" key="9">
    <source>
        <dbReference type="ARBA" id="ARBA00023235"/>
    </source>
</evidence>
<gene>
    <name evidence="10 12" type="primary">gyrB</name>
    <name evidence="12" type="ORF">FEV53_04800</name>
</gene>
<dbReference type="CDD" id="cd03366">
    <property type="entry name" value="TOPRIM_TopoIIA_GyrB"/>
    <property type="match status" value="1"/>
</dbReference>
<dbReference type="InterPro" id="IPR013759">
    <property type="entry name" value="Topo_IIA_B_C"/>
</dbReference>
<dbReference type="GO" id="GO:0046872">
    <property type="term" value="F:metal ion binding"/>
    <property type="evidence" value="ECO:0007669"/>
    <property type="project" value="UniProtKB-KW"/>
</dbReference>
<dbReference type="InterPro" id="IPR014721">
    <property type="entry name" value="Ribsml_uS5_D2-typ_fold_subgr"/>
</dbReference>
<name>A0A547Q7P5_9RHOB</name>
<dbReference type="EMBL" id="VFSV01000006">
    <property type="protein sequence ID" value="TRD22381.1"/>
    <property type="molecule type" value="Genomic_DNA"/>
</dbReference>
<evidence type="ECO:0000256" key="4">
    <source>
        <dbReference type="ARBA" id="ARBA00022741"/>
    </source>
</evidence>
<dbReference type="InterPro" id="IPR011557">
    <property type="entry name" value="GyrB"/>
</dbReference>
<dbReference type="GO" id="GO:0006265">
    <property type="term" value="P:DNA topological change"/>
    <property type="evidence" value="ECO:0007669"/>
    <property type="project" value="UniProtKB-UniRule"/>
</dbReference>
<dbReference type="FunFam" id="3.40.50.670:FF:000001">
    <property type="entry name" value="DNA topoisomerase 2"/>
    <property type="match status" value="1"/>
</dbReference>
<dbReference type="PROSITE" id="PS00177">
    <property type="entry name" value="TOPOISOMERASE_II"/>
    <property type="match status" value="1"/>
</dbReference>
<accession>A0A547Q7P5</accession>
<proteinExistence type="inferred from homology"/>
<feature type="binding site" evidence="10">
    <location>
        <position position="505"/>
    </location>
    <ligand>
        <name>Mg(2+)</name>
        <dbReference type="ChEBI" id="CHEBI:18420"/>
        <label>1</label>
        <note>catalytic</note>
    </ligand>
</feature>
<evidence type="ECO:0000256" key="6">
    <source>
        <dbReference type="ARBA" id="ARBA00022842"/>
    </source>
</evidence>
<evidence type="ECO:0000313" key="12">
    <source>
        <dbReference type="EMBL" id="TRD22381.1"/>
    </source>
</evidence>
<dbReference type="RefSeq" id="WP_142833683.1">
    <property type="nucleotide sequence ID" value="NZ_VFSV01000006.1"/>
</dbReference>
<dbReference type="InterPro" id="IPR020568">
    <property type="entry name" value="Ribosomal_Su5_D2-typ_SF"/>
</dbReference>
<dbReference type="GO" id="GO:0003677">
    <property type="term" value="F:DNA binding"/>
    <property type="evidence" value="ECO:0007669"/>
    <property type="project" value="UniProtKB-KW"/>
</dbReference>
<dbReference type="Pfam" id="PF00986">
    <property type="entry name" value="DNA_gyraseB_C"/>
    <property type="match status" value="1"/>
</dbReference>
<dbReference type="FunFam" id="3.30.565.10:FF:000002">
    <property type="entry name" value="DNA gyrase subunit B"/>
    <property type="match status" value="1"/>
</dbReference>
<feature type="binding site" evidence="10">
    <location>
        <position position="431"/>
    </location>
    <ligand>
        <name>Mg(2+)</name>
        <dbReference type="ChEBI" id="CHEBI:18420"/>
        <label>1</label>
        <note>catalytic</note>
    </ligand>
</feature>
<dbReference type="CDD" id="cd16928">
    <property type="entry name" value="HATPase_GyrB-like"/>
    <property type="match status" value="1"/>
</dbReference>
<dbReference type="PRINTS" id="PR01159">
    <property type="entry name" value="DNAGYRASEB"/>
</dbReference>
<dbReference type="InterPro" id="IPR036890">
    <property type="entry name" value="HATPase_C_sf"/>
</dbReference>
<organism evidence="12 13">
    <name type="scientific">Palleronia caenipelagi</name>
    <dbReference type="NCBI Taxonomy" id="2489174"/>
    <lineage>
        <taxon>Bacteria</taxon>
        <taxon>Pseudomonadati</taxon>
        <taxon>Pseudomonadota</taxon>
        <taxon>Alphaproteobacteria</taxon>
        <taxon>Rhodobacterales</taxon>
        <taxon>Roseobacteraceae</taxon>
        <taxon>Palleronia</taxon>
    </lineage>
</organism>
<comment type="catalytic activity">
    <reaction evidence="1 10">
        <text>ATP-dependent breakage, passage and rejoining of double-stranded DNA.</text>
        <dbReference type="EC" id="5.6.2.2"/>
    </reaction>
</comment>
<keyword evidence="7 10" id="KW-0799">Topoisomerase</keyword>
<dbReference type="InterPro" id="IPR001241">
    <property type="entry name" value="Topo_IIA"/>
</dbReference>
<comment type="miscellaneous">
    <text evidence="10">Few gyrases are as efficient as E.coli at forming negative supercoils. Not all organisms have 2 type II topoisomerases; in organisms with a single type II topoisomerase this enzyme also has to decatenate newly replicated chromosomes.</text>
</comment>
<dbReference type="GO" id="GO:0006261">
    <property type="term" value="P:DNA-templated DNA replication"/>
    <property type="evidence" value="ECO:0007669"/>
    <property type="project" value="UniProtKB-UniRule"/>
</dbReference>
<dbReference type="GO" id="GO:0003918">
    <property type="term" value="F:DNA topoisomerase type II (double strand cut, ATP-hydrolyzing) activity"/>
    <property type="evidence" value="ECO:0007669"/>
    <property type="project" value="UniProtKB-UniRule"/>
</dbReference>
<keyword evidence="5 10" id="KW-0067">ATP-binding</keyword>
<feature type="site" description="Interaction with DNA" evidence="10">
    <location>
        <position position="459"/>
    </location>
</feature>
<dbReference type="NCBIfam" id="NF004189">
    <property type="entry name" value="PRK05644.1"/>
    <property type="match status" value="1"/>
</dbReference>
<comment type="similarity">
    <text evidence="2 10">Belongs to the type II topoisomerase GyrB family.</text>
</comment>
<evidence type="ECO:0000256" key="7">
    <source>
        <dbReference type="ARBA" id="ARBA00023029"/>
    </source>
</evidence>
<dbReference type="InterPro" id="IPR018522">
    <property type="entry name" value="TopoIIA_CS"/>
</dbReference>
<dbReference type="FunFam" id="3.30.230.10:FF:000005">
    <property type="entry name" value="DNA gyrase subunit B"/>
    <property type="match status" value="1"/>
</dbReference>
<dbReference type="OrthoDB" id="9802808at2"/>
<dbReference type="GO" id="GO:0005737">
    <property type="term" value="C:cytoplasm"/>
    <property type="evidence" value="ECO:0007669"/>
    <property type="project" value="UniProtKB-SubCell"/>
</dbReference>
<dbReference type="CDD" id="cd00822">
    <property type="entry name" value="TopoII_Trans_DNA_gyrase"/>
    <property type="match status" value="1"/>
</dbReference>
<keyword evidence="6 10" id="KW-0460">Magnesium</keyword>
<feature type="binding site" evidence="10">
    <location>
        <position position="507"/>
    </location>
    <ligand>
        <name>Mg(2+)</name>
        <dbReference type="ChEBI" id="CHEBI:18420"/>
        <label>2</label>
    </ligand>
</feature>
<comment type="subcellular location">
    <subcellularLocation>
        <location evidence="10">Cytoplasm</location>
    </subcellularLocation>
</comment>
<dbReference type="InterPro" id="IPR000565">
    <property type="entry name" value="Topo_IIA_B"/>
</dbReference>
<dbReference type="InterPro" id="IPR006171">
    <property type="entry name" value="TOPRIM_dom"/>
</dbReference>
<dbReference type="NCBIfam" id="NF011501">
    <property type="entry name" value="PRK14939.1"/>
    <property type="match status" value="1"/>
</dbReference>
<comment type="caution">
    <text evidence="12">The sequence shown here is derived from an EMBL/GenBank/DDBJ whole genome shotgun (WGS) entry which is preliminary data.</text>
</comment>
<dbReference type="PRINTS" id="PR00418">
    <property type="entry name" value="TPI2FAMILY"/>
</dbReference>
<keyword evidence="8" id="KW-0238">DNA-binding</keyword>
<dbReference type="NCBIfam" id="TIGR01059">
    <property type="entry name" value="gyrB"/>
    <property type="match status" value="1"/>
</dbReference>
<evidence type="ECO:0000256" key="5">
    <source>
        <dbReference type="ARBA" id="ARBA00022840"/>
    </source>
</evidence>
<sequence length="804" mass="89316">MTDSTAKREEYGADSIKVLKGLEAVRKRPGMYIGDTDDGSGLHHMVYEVVDNGIDEALAGHADRVVVTLHADDSVSVHDNGRGIPVGIHEEEGVSAAEVIMTQLHAGGKFDSNSYKVSGGLHGVGVSVVNALSDWLDLRIWRDGKEHVARFERGETAKHLEVVGDSDKTGTEVRFLASTDTFSNLDYSFKTLENRLRELAFLNSGVRIILRDERHAEYVETELFYEGGVREFVKYLDRSKTAMIDEPIFIIGEREGITVEVAMWWNDSYNEMVLPFTNNIPQRDGGTHLAGFRGALTRTLNLYAGQSGIARKEKVNFTGDDAREGLTAVLSVKVPDPKFSSQTKDKLVSSEVRPAVEGLMNEKLSEWFEENPNEARTIVTKIVEAALAREAARKAREMTRKKSSLDVANLPGKLADCQVKDPAQREVFLVEGDSAGGSAKQGRARFNQAVLPLRGKILNVERARFDRMLSSQEIGTLITAFGTGIGRDEFDISKLRYHKIIIMTDADVDGAHIRTLLLTFFFRQMPEIIEGGYLYIAQPPLFKVMRGKSEVYLKDEASLEDYLIQQGADGAVLRLNNGDEIAGNDLLRVIEEARTVKRVLGQFPTHYQHTILEQAAIAGAFEPGAVDADLQGAADRVADRLDQIAAEYEKGWSGRITQDHGIRLSRVLRGVEELRTLDGAVLRSSEARHLGAQTEALQGIYAEEAKLVRKEREQLIHGPLDLVKAIMDEGERGLTLQRYKGLGEMNPDQLWETTLDPEARTLLQVKVNDVAEADDIFTKLMGDVVEPRRDFIRSNALNVENLDT</sequence>
<dbReference type="Gene3D" id="3.40.50.670">
    <property type="match status" value="2"/>
</dbReference>
<dbReference type="GO" id="GO:0005694">
    <property type="term" value="C:chromosome"/>
    <property type="evidence" value="ECO:0007669"/>
    <property type="project" value="InterPro"/>
</dbReference>
<keyword evidence="13" id="KW-1185">Reference proteome</keyword>
<dbReference type="SMART" id="SM00387">
    <property type="entry name" value="HATPase_c"/>
    <property type="match status" value="1"/>
</dbReference>
<dbReference type="InterPro" id="IPR034160">
    <property type="entry name" value="TOPRIM_GyrB"/>
</dbReference>
<evidence type="ECO:0000256" key="3">
    <source>
        <dbReference type="ARBA" id="ARBA00022723"/>
    </source>
</evidence>
<dbReference type="Pfam" id="PF02518">
    <property type="entry name" value="HATPase_c"/>
    <property type="match status" value="1"/>
</dbReference>
<comment type="subunit">
    <text evidence="10">Heterotetramer, composed of two GyrA and two GyrB chains. In the heterotetramer, GyrA contains the active site tyrosine that forms a transient covalent intermediate with DNA, while GyrB binds cofactors and catalyzes ATP hydrolysis.</text>
</comment>
<dbReference type="Proteomes" id="UP000318590">
    <property type="component" value="Unassembled WGS sequence"/>
</dbReference>
<dbReference type="PROSITE" id="PS50880">
    <property type="entry name" value="TOPRIM"/>
    <property type="match status" value="1"/>
</dbReference>
<keyword evidence="4 10" id="KW-0547">Nucleotide-binding</keyword>
<dbReference type="InterPro" id="IPR003594">
    <property type="entry name" value="HATPase_dom"/>
</dbReference>
<dbReference type="AlphaFoldDB" id="A0A547Q7P5"/>
<dbReference type="InterPro" id="IPR013760">
    <property type="entry name" value="Topo_IIA-like_dom_sf"/>
</dbReference>
<comment type="cofactor">
    <cofactor evidence="10">
        <name>Mg(2+)</name>
        <dbReference type="ChEBI" id="CHEBI:18420"/>
    </cofactor>
    <cofactor evidence="10">
        <name>Mn(2+)</name>
        <dbReference type="ChEBI" id="CHEBI:29035"/>
    </cofactor>
    <cofactor evidence="10">
        <name>Ca(2+)</name>
        <dbReference type="ChEBI" id="CHEBI:29108"/>
    </cofactor>
    <text evidence="10">Binds two Mg(2+) per subunit. The magnesium ions form salt bridges with both the protein and the DNA. Can also accept other divalent metal cations, such as Mn(2+) or Ca(2+).</text>
</comment>
<dbReference type="PANTHER" id="PTHR45866:SF1">
    <property type="entry name" value="DNA GYRASE SUBUNIT B, MITOCHONDRIAL"/>
    <property type="match status" value="1"/>
</dbReference>
<dbReference type="InterPro" id="IPR013506">
    <property type="entry name" value="Topo_IIA_bsu_dom2"/>
</dbReference>
<evidence type="ECO:0000313" key="13">
    <source>
        <dbReference type="Proteomes" id="UP000318590"/>
    </source>
</evidence>
<dbReference type="Gene3D" id="3.30.230.10">
    <property type="match status" value="1"/>
</dbReference>
<feature type="domain" description="Toprim" evidence="11">
    <location>
        <begin position="425"/>
        <end position="540"/>
    </location>
</feature>
<dbReference type="EC" id="5.6.2.2" evidence="10"/>
<evidence type="ECO:0000256" key="2">
    <source>
        <dbReference type="ARBA" id="ARBA00010708"/>
    </source>
</evidence>
<dbReference type="InterPro" id="IPR002288">
    <property type="entry name" value="DNA_gyrase_B_C"/>
</dbReference>
<dbReference type="Pfam" id="PF01751">
    <property type="entry name" value="Toprim"/>
    <property type="match status" value="1"/>
</dbReference>